<reference evidence="2" key="1">
    <citation type="journal article" date="2019" name="Int. J. Syst. Evol. Microbiol.">
        <title>The Global Catalogue of Microorganisms (GCM) 10K type strain sequencing project: providing services to taxonomists for standard genome sequencing and annotation.</title>
        <authorList>
            <consortium name="The Broad Institute Genomics Platform"/>
            <consortium name="The Broad Institute Genome Sequencing Center for Infectious Disease"/>
            <person name="Wu L."/>
            <person name="Ma J."/>
        </authorList>
    </citation>
    <scope>NUCLEOTIDE SEQUENCE [LARGE SCALE GENOMIC DNA]</scope>
    <source>
        <strain evidence="2">CCUG 42722</strain>
    </source>
</reference>
<keyword evidence="2" id="KW-1185">Reference proteome</keyword>
<accession>A0ABV9HIU5</accession>
<evidence type="ECO:0000313" key="1">
    <source>
        <dbReference type="EMBL" id="MFC4629448.1"/>
    </source>
</evidence>
<comment type="caution">
    <text evidence="1">The sequence shown here is derived from an EMBL/GenBank/DDBJ whole genome shotgun (WGS) entry which is preliminary data.</text>
</comment>
<protein>
    <submittedName>
        <fullName evidence="1">Uncharacterized protein</fullName>
    </submittedName>
</protein>
<evidence type="ECO:0000313" key="2">
    <source>
        <dbReference type="Proteomes" id="UP001596011"/>
    </source>
</evidence>
<organism evidence="1 2">
    <name type="scientific">Promicromonospora alba</name>
    <dbReference type="NCBI Taxonomy" id="1616110"/>
    <lineage>
        <taxon>Bacteria</taxon>
        <taxon>Bacillati</taxon>
        <taxon>Actinomycetota</taxon>
        <taxon>Actinomycetes</taxon>
        <taxon>Micrococcales</taxon>
        <taxon>Promicromonosporaceae</taxon>
        <taxon>Promicromonospora</taxon>
    </lineage>
</organism>
<dbReference type="RefSeq" id="WP_377136489.1">
    <property type="nucleotide sequence ID" value="NZ_JBHSFI010000004.1"/>
</dbReference>
<dbReference type="EMBL" id="JBHSFI010000004">
    <property type="protein sequence ID" value="MFC4629448.1"/>
    <property type="molecule type" value="Genomic_DNA"/>
</dbReference>
<name>A0ABV9HIU5_9MICO</name>
<gene>
    <name evidence="1" type="ORF">ACFO6V_14480</name>
</gene>
<dbReference type="Proteomes" id="UP001596011">
    <property type="component" value="Unassembled WGS sequence"/>
</dbReference>
<sequence>MPREIVILAPRPDTALRSLPSWTEAHAPLTEVGELGNAVCESITRHVGGTCVVQDNTYRDVP</sequence>
<proteinExistence type="predicted"/>